<feature type="region of interest" description="Disordered" evidence="2">
    <location>
        <begin position="1"/>
        <end position="119"/>
    </location>
</feature>
<reference evidence="3" key="1">
    <citation type="submission" date="2023-04" db="EMBL/GenBank/DDBJ databases">
        <title>Phytophthora fragariaefolia NBRC 109709.</title>
        <authorList>
            <person name="Ichikawa N."/>
            <person name="Sato H."/>
            <person name="Tonouchi N."/>
        </authorList>
    </citation>
    <scope>NUCLEOTIDE SEQUENCE</scope>
    <source>
        <strain evidence="3">NBRC 109709</strain>
    </source>
</reference>
<gene>
    <name evidence="3" type="ORF">Pfra01_001948600</name>
</gene>
<dbReference type="EMBL" id="BSXT01002519">
    <property type="protein sequence ID" value="GMF49361.1"/>
    <property type="molecule type" value="Genomic_DNA"/>
</dbReference>
<accession>A0A9W6XXJ1</accession>
<sequence>MAAPRAARALPQQEARAPAAAEDCGAETWRRAKNTLDRTSSEDEHQRVVRTDPGLPPMAPLEVSAKAAAKQAPVETGAKPAVKTPVLPPAGAKKAQAAAKKPTVSAERRRKRKAEHGGGISQTSALMLFRCSCRLLRSQTLDYDVRAREMEDRNAAQLKDIREWEKRVRGLKRELQAYVDELGEPSAASALLEAAAGAPASAAAARGPEDAGKLSTAVVSASSSKLGAGSVVDASLPPSVAAAEAKLQEELGQRTEKMGKFCRSAPGFIESPDVRRL</sequence>
<proteinExistence type="predicted"/>
<feature type="compositionally biased region" description="Basic and acidic residues" evidence="2">
    <location>
        <begin position="28"/>
        <end position="50"/>
    </location>
</feature>
<keyword evidence="1" id="KW-0175">Coiled coil</keyword>
<evidence type="ECO:0000256" key="2">
    <source>
        <dbReference type="SAM" id="MobiDB-lite"/>
    </source>
</evidence>
<keyword evidence="4" id="KW-1185">Reference proteome</keyword>
<evidence type="ECO:0000313" key="3">
    <source>
        <dbReference type="EMBL" id="GMF49361.1"/>
    </source>
</evidence>
<dbReference type="AlphaFoldDB" id="A0A9W6XXJ1"/>
<organism evidence="3 4">
    <name type="scientific">Phytophthora fragariaefolia</name>
    <dbReference type="NCBI Taxonomy" id="1490495"/>
    <lineage>
        <taxon>Eukaryota</taxon>
        <taxon>Sar</taxon>
        <taxon>Stramenopiles</taxon>
        <taxon>Oomycota</taxon>
        <taxon>Peronosporomycetes</taxon>
        <taxon>Peronosporales</taxon>
        <taxon>Peronosporaceae</taxon>
        <taxon>Phytophthora</taxon>
    </lineage>
</organism>
<feature type="compositionally biased region" description="Low complexity" evidence="2">
    <location>
        <begin position="89"/>
        <end position="102"/>
    </location>
</feature>
<comment type="caution">
    <text evidence="3">The sequence shown here is derived from an EMBL/GenBank/DDBJ whole genome shotgun (WGS) entry which is preliminary data.</text>
</comment>
<feature type="compositionally biased region" description="Low complexity" evidence="2">
    <location>
        <begin position="1"/>
        <end position="22"/>
    </location>
</feature>
<protein>
    <submittedName>
        <fullName evidence="3">Unnamed protein product</fullName>
    </submittedName>
</protein>
<evidence type="ECO:0000256" key="1">
    <source>
        <dbReference type="SAM" id="Coils"/>
    </source>
</evidence>
<feature type="coiled-coil region" evidence="1">
    <location>
        <begin position="147"/>
        <end position="181"/>
    </location>
</feature>
<dbReference type="OrthoDB" id="118220at2759"/>
<dbReference type="Proteomes" id="UP001165121">
    <property type="component" value="Unassembled WGS sequence"/>
</dbReference>
<name>A0A9W6XXJ1_9STRA</name>
<evidence type="ECO:0000313" key="4">
    <source>
        <dbReference type="Proteomes" id="UP001165121"/>
    </source>
</evidence>